<sequence length="257" mass="27648">MALSIRQNEILELARADGRVLVDDLAQRFDVTLQTIRRDLGDLAEAGLLDRVHGGAVPRMGMVNLGYEARRRLHSDAKTAIAQACAEAIPDNSSLILNIGTTTEAVAHALLKHSNITVITNNMNVANILAANPGCEIMVAGGALRRSDGGLVGELATQFIEQFKVDYAIIGTSALDLDGDMLDYDLAEVRVSRSILRQARQSILVTDHSKLGRSAPARIASLSEIDRLFTDLPLPAPLADRCRDWGTEVTVCPVAGD</sequence>
<dbReference type="Gene3D" id="3.40.50.1360">
    <property type="match status" value="1"/>
</dbReference>
<dbReference type="GO" id="GO:0003700">
    <property type="term" value="F:DNA-binding transcription factor activity"/>
    <property type="evidence" value="ECO:0007669"/>
    <property type="project" value="InterPro"/>
</dbReference>
<dbReference type="InterPro" id="IPR001034">
    <property type="entry name" value="DeoR_HTH"/>
</dbReference>
<reference evidence="6" key="1">
    <citation type="submission" date="2017-12" db="EMBL/GenBank/DDBJ databases">
        <title>Genomic analysis of Paracoccus sp. CBA4604.</title>
        <authorList>
            <person name="Roh S.W."/>
            <person name="Kim J.Y."/>
            <person name="Kim J.S."/>
        </authorList>
    </citation>
    <scope>NUCLEOTIDE SEQUENCE [LARGE SCALE GENOMIC DNA]</scope>
    <source>
        <strain evidence="6">CBA4604</strain>
    </source>
</reference>
<dbReference type="Proteomes" id="UP000234882">
    <property type="component" value="Chromosome"/>
</dbReference>
<dbReference type="PRINTS" id="PR00037">
    <property type="entry name" value="HTHLACR"/>
</dbReference>
<evidence type="ECO:0000313" key="6">
    <source>
        <dbReference type="Proteomes" id="UP000234882"/>
    </source>
</evidence>
<dbReference type="InterPro" id="IPR037171">
    <property type="entry name" value="NagB/RpiA_transferase-like"/>
</dbReference>
<dbReference type="EMBL" id="CP025583">
    <property type="protein sequence ID" value="AUM75000.1"/>
    <property type="molecule type" value="Genomic_DNA"/>
</dbReference>
<dbReference type="SUPFAM" id="SSF46785">
    <property type="entry name" value="Winged helix' DNA-binding domain"/>
    <property type="match status" value="1"/>
</dbReference>
<protein>
    <submittedName>
        <fullName evidence="5">DeoR family transcriptional regulator</fullName>
    </submittedName>
</protein>
<evidence type="ECO:0000256" key="3">
    <source>
        <dbReference type="ARBA" id="ARBA00023163"/>
    </source>
</evidence>
<evidence type="ECO:0000256" key="2">
    <source>
        <dbReference type="ARBA" id="ARBA00023015"/>
    </source>
</evidence>
<dbReference type="Gene3D" id="1.10.10.10">
    <property type="entry name" value="Winged helix-like DNA-binding domain superfamily/Winged helix DNA-binding domain"/>
    <property type="match status" value="1"/>
</dbReference>
<dbReference type="PANTHER" id="PTHR30363:SF4">
    <property type="entry name" value="GLYCEROL-3-PHOSPHATE REGULON REPRESSOR"/>
    <property type="match status" value="1"/>
</dbReference>
<dbReference type="Pfam" id="PF00455">
    <property type="entry name" value="DeoRC"/>
    <property type="match status" value="1"/>
</dbReference>
<proteinExistence type="predicted"/>
<dbReference type="SMART" id="SM01134">
    <property type="entry name" value="DeoRC"/>
    <property type="match status" value="1"/>
</dbReference>
<gene>
    <name evidence="5" type="ORF">CYR75_12560</name>
</gene>
<dbReference type="InterPro" id="IPR036390">
    <property type="entry name" value="WH_DNA-bd_sf"/>
</dbReference>
<name>A0A2K9MHB1_9RHOB</name>
<dbReference type="KEGG" id="paru:CYR75_12560"/>
<keyword evidence="3" id="KW-0804">Transcription</keyword>
<evidence type="ECO:0000259" key="4">
    <source>
        <dbReference type="PROSITE" id="PS51000"/>
    </source>
</evidence>
<dbReference type="RefSeq" id="WP_101500345.1">
    <property type="nucleotide sequence ID" value="NZ_CP025583.1"/>
</dbReference>
<feature type="domain" description="HTH deoR-type" evidence="4">
    <location>
        <begin position="3"/>
        <end position="58"/>
    </location>
</feature>
<dbReference type="OrthoDB" id="9814815at2"/>
<dbReference type="PROSITE" id="PS51000">
    <property type="entry name" value="HTH_DEOR_2"/>
    <property type="match status" value="1"/>
</dbReference>
<keyword evidence="2" id="KW-0805">Transcription regulation</keyword>
<dbReference type="InterPro" id="IPR036388">
    <property type="entry name" value="WH-like_DNA-bd_sf"/>
</dbReference>
<dbReference type="PANTHER" id="PTHR30363">
    <property type="entry name" value="HTH-TYPE TRANSCRIPTIONAL REGULATOR SRLR-RELATED"/>
    <property type="match status" value="1"/>
</dbReference>
<dbReference type="InterPro" id="IPR014036">
    <property type="entry name" value="DeoR-like_C"/>
</dbReference>
<keyword evidence="1" id="KW-0678">Repressor</keyword>
<dbReference type="SMART" id="SM00420">
    <property type="entry name" value="HTH_DEOR"/>
    <property type="match status" value="1"/>
</dbReference>
<organism evidence="5 6">
    <name type="scientific">Paracoccus jeotgali</name>
    <dbReference type="NCBI Taxonomy" id="2065379"/>
    <lineage>
        <taxon>Bacteria</taxon>
        <taxon>Pseudomonadati</taxon>
        <taxon>Pseudomonadota</taxon>
        <taxon>Alphaproteobacteria</taxon>
        <taxon>Rhodobacterales</taxon>
        <taxon>Paracoccaceae</taxon>
        <taxon>Paracoccus</taxon>
    </lineage>
</organism>
<keyword evidence="6" id="KW-1185">Reference proteome</keyword>
<evidence type="ECO:0000313" key="5">
    <source>
        <dbReference type="EMBL" id="AUM75000.1"/>
    </source>
</evidence>
<dbReference type="Pfam" id="PF08220">
    <property type="entry name" value="HTH_DeoR"/>
    <property type="match status" value="1"/>
</dbReference>
<accession>A0A2K9MHB1</accession>
<dbReference type="InterPro" id="IPR050313">
    <property type="entry name" value="Carb_Metab_HTH_regulators"/>
</dbReference>
<dbReference type="AlphaFoldDB" id="A0A2K9MHB1"/>
<dbReference type="SUPFAM" id="SSF100950">
    <property type="entry name" value="NagB/RpiA/CoA transferase-like"/>
    <property type="match status" value="1"/>
</dbReference>
<evidence type="ECO:0000256" key="1">
    <source>
        <dbReference type="ARBA" id="ARBA00022491"/>
    </source>
</evidence>